<evidence type="ECO:0000313" key="1">
    <source>
        <dbReference type="EMBL" id="MPM34658.1"/>
    </source>
</evidence>
<name>A0A644Z306_9ZZZZ</name>
<dbReference type="AlphaFoldDB" id="A0A644Z306"/>
<reference evidence="1" key="1">
    <citation type="submission" date="2019-08" db="EMBL/GenBank/DDBJ databases">
        <authorList>
            <person name="Kucharzyk K."/>
            <person name="Murdoch R.W."/>
            <person name="Higgins S."/>
            <person name="Loffler F."/>
        </authorList>
    </citation>
    <scope>NUCLEOTIDE SEQUENCE</scope>
</reference>
<accession>A0A644Z306</accession>
<dbReference type="EMBL" id="VSSQ01007040">
    <property type="protein sequence ID" value="MPM34658.1"/>
    <property type="molecule type" value="Genomic_DNA"/>
</dbReference>
<organism evidence="1">
    <name type="scientific">bioreactor metagenome</name>
    <dbReference type="NCBI Taxonomy" id="1076179"/>
    <lineage>
        <taxon>unclassified sequences</taxon>
        <taxon>metagenomes</taxon>
        <taxon>ecological metagenomes</taxon>
    </lineage>
</organism>
<protein>
    <submittedName>
        <fullName evidence="1">Uncharacterized protein</fullName>
    </submittedName>
</protein>
<proteinExistence type="predicted"/>
<sequence>MGEKSMNIPKMDIKIVTALAVTTVAVCATCVSLSIYNRSGKASDGDVLEFLHTTIEDGFVSSNDDVNEQIDSYYKNLSTNSVYDTAELSKGETICFAEGSTAIVTDGSLLAVCVDDNLIDITSGNVLADGEAAEHNHLYVIQNEDCGLYARGNAKVLIKGGYEIDNGNKE</sequence>
<comment type="caution">
    <text evidence="1">The sequence shown here is derived from an EMBL/GenBank/DDBJ whole genome shotgun (WGS) entry which is preliminary data.</text>
</comment>
<gene>
    <name evidence="1" type="ORF">SDC9_81245</name>
</gene>